<comment type="caution">
    <text evidence="3">The sequence shown here is derived from an EMBL/GenBank/DDBJ whole genome shotgun (WGS) entry which is preliminary data.</text>
</comment>
<sequence length="377" mass="41796">MVQLAIFSTIAAAIALVVAVPLSESAYINSASKATATTSKKTTFTSDGILANSSPAYLPSFLFNGITPLNPVPTGAILESSAFEIDDYPETWTQPDASHPEVQAAIKAISWDHVPKWKPRTEDMEYDEDKDEACWWTNTQCTTPKATYLPEDVKFCPNVGDFGLTYDDGPLPPTSDDDPWAEPRLYDFLASQNQTATLFYVGSNVALFPQAAVRALESGHTICAHTWSHPKMTTLTNSEIVAQFYWNLRVIKEAAGVTPRCWRPPYGDVDDRVRAIAHQMGMSTIIWDSDSFDWGLPSVANDFAGTYTQDTVGGFFESWISDRKSGKNTHGHIVLEHETSNMTIVTSEKWLPKLKEAFNVQKVHDCAPQLPSPYWEA</sequence>
<dbReference type="InterPro" id="IPR002509">
    <property type="entry name" value="NODB_dom"/>
</dbReference>
<feature type="chain" id="PRO_5034883327" description="NodB homology domain-containing protein" evidence="1">
    <location>
        <begin position="20"/>
        <end position="377"/>
    </location>
</feature>
<evidence type="ECO:0000313" key="4">
    <source>
        <dbReference type="Proteomes" id="UP000650833"/>
    </source>
</evidence>
<reference evidence="3" key="1">
    <citation type="submission" date="2020-12" db="EMBL/GenBank/DDBJ databases">
        <title>Metabolic potential, ecology and presence of endohyphal bacteria is reflected in genomic diversity of Mucoromycotina.</title>
        <authorList>
            <person name="Muszewska A."/>
            <person name="Okrasinska A."/>
            <person name="Steczkiewicz K."/>
            <person name="Drgas O."/>
            <person name="Orlowska M."/>
            <person name="Perlinska-Lenart U."/>
            <person name="Aleksandrzak-Piekarczyk T."/>
            <person name="Szatraj K."/>
            <person name="Zielenkiewicz U."/>
            <person name="Pilsyk S."/>
            <person name="Malc E."/>
            <person name="Mieczkowski P."/>
            <person name="Kruszewska J.S."/>
            <person name="Biernat P."/>
            <person name="Pawlowska J."/>
        </authorList>
    </citation>
    <scope>NUCLEOTIDE SEQUENCE</scope>
    <source>
        <strain evidence="3">CBS 226.32</strain>
    </source>
</reference>
<dbReference type="GO" id="GO:0004099">
    <property type="term" value="F:chitin deacetylase activity"/>
    <property type="evidence" value="ECO:0007669"/>
    <property type="project" value="TreeGrafter"/>
</dbReference>
<keyword evidence="4" id="KW-1185">Reference proteome</keyword>
<feature type="signal peptide" evidence="1">
    <location>
        <begin position="1"/>
        <end position="19"/>
    </location>
</feature>
<evidence type="ECO:0000259" key="2">
    <source>
        <dbReference type="PROSITE" id="PS51677"/>
    </source>
</evidence>
<organism evidence="3 4">
    <name type="scientific">Mucor plumbeus</name>
    <dbReference type="NCBI Taxonomy" id="97098"/>
    <lineage>
        <taxon>Eukaryota</taxon>
        <taxon>Fungi</taxon>
        <taxon>Fungi incertae sedis</taxon>
        <taxon>Mucoromycota</taxon>
        <taxon>Mucoromycotina</taxon>
        <taxon>Mucoromycetes</taxon>
        <taxon>Mucorales</taxon>
        <taxon>Mucorineae</taxon>
        <taxon>Mucoraceae</taxon>
        <taxon>Mucor</taxon>
    </lineage>
</organism>
<accession>A0A8H7RAA3</accession>
<dbReference type="Pfam" id="PF01522">
    <property type="entry name" value="Polysacc_deac_1"/>
    <property type="match status" value="1"/>
</dbReference>
<dbReference type="PANTHER" id="PTHR10587">
    <property type="entry name" value="GLYCOSYL TRANSFERASE-RELATED"/>
    <property type="match status" value="1"/>
</dbReference>
<name>A0A8H7RAA3_9FUNG</name>
<dbReference type="Proteomes" id="UP000650833">
    <property type="component" value="Unassembled WGS sequence"/>
</dbReference>
<gene>
    <name evidence="3" type="ORF">INT46_003193</name>
</gene>
<dbReference type="EMBL" id="JAEPRC010000132">
    <property type="protein sequence ID" value="KAG2207274.1"/>
    <property type="molecule type" value="Genomic_DNA"/>
</dbReference>
<feature type="domain" description="NodB homology" evidence="2">
    <location>
        <begin position="160"/>
        <end position="363"/>
    </location>
</feature>
<dbReference type="SUPFAM" id="SSF88713">
    <property type="entry name" value="Glycoside hydrolase/deacetylase"/>
    <property type="match status" value="1"/>
</dbReference>
<evidence type="ECO:0000313" key="3">
    <source>
        <dbReference type="EMBL" id="KAG2207274.1"/>
    </source>
</evidence>
<dbReference type="GO" id="GO:0005975">
    <property type="term" value="P:carbohydrate metabolic process"/>
    <property type="evidence" value="ECO:0007669"/>
    <property type="project" value="InterPro"/>
</dbReference>
<dbReference type="Gene3D" id="3.20.20.370">
    <property type="entry name" value="Glycoside hydrolase/deacetylase"/>
    <property type="match status" value="1"/>
</dbReference>
<dbReference type="PANTHER" id="PTHR10587:SF98">
    <property type="entry name" value="CHITIN DEACETYLASE"/>
    <property type="match status" value="1"/>
</dbReference>
<keyword evidence="1" id="KW-0732">Signal</keyword>
<dbReference type="GO" id="GO:0016020">
    <property type="term" value="C:membrane"/>
    <property type="evidence" value="ECO:0007669"/>
    <property type="project" value="TreeGrafter"/>
</dbReference>
<protein>
    <recommendedName>
        <fullName evidence="2">NodB homology domain-containing protein</fullName>
    </recommendedName>
</protein>
<proteinExistence type="predicted"/>
<dbReference type="AlphaFoldDB" id="A0A8H7RAA3"/>
<dbReference type="GO" id="GO:0009272">
    <property type="term" value="P:fungal-type cell wall biogenesis"/>
    <property type="evidence" value="ECO:0007669"/>
    <property type="project" value="UniProtKB-ARBA"/>
</dbReference>
<dbReference type="InterPro" id="IPR050248">
    <property type="entry name" value="Polysacc_deacetylase_ArnD"/>
</dbReference>
<dbReference type="InterPro" id="IPR011330">
    <property type="entry name" value="Glyco_hydro/deAcase_b/a-brl"/>
</dbReference>
<dbReference type="OrthoDB" id="407355at2759"/>
<evidence type="ECO:0000256" key="1">
    <source>
        <dbReference type="SAM" id="SignalP"/>
    </source>
</evidence>
<dbReference type="PROSITE" id="PS51677">
    <property type="entry name" value="NODB"/>
    <property type="match status" value="1"/>
</dbReference>